<organism evidence="1 2">
    <name type="scientific">Helianthus annuus</name>
    <name type="common">Common sunflower</name>
    <dbReference type="NCBI Taxonomy" id="4232"/>
    <lineage>
        <taxon>Eukaryota</taxon>
        <taxon>Viridiplantae</taxon>
        <taxon>Streptophyta</taxon>
        <taxon>Embryophyta</taxon>
        <taxon>Tracheophyta</taxon>
        <taxon>Spermatophyta</taxon>
        <taxon>Magnoliopsida</taxon>
        <taxon>eudicotyledons</taxon>
        <taxon>Gunneridae</taxon>
        <taxon>Pentapetalae</taxon>
        <taxon>asterids</taxon>
        <taxon>campanulids</taxon>
        <taxon>Asterales</taxon>
        <taxon>Asteraceae</taxon>
        <taxon>Asteroideae</taxon>
        <taxon>Heliantheae alliance</taxon>
        <taxon>Heliantheae</taxon>
        <taxon>Helianthus</taxon>
    </lineage>
</organism>
<proteinExistence type="predicted"/>
<dbReference type="AlphaFoldDB" id="A0A251UAK5"/>
<reference evidence="2" key="1">
    <citation type="journal article" date="2017" name="Nature">
        <title>The sunflower genome provides insights into oil metabolism, flowering and Asterid evolution.</title>
        <authorList>
            <person name="Badouin H."/>
            <person name="Gouzy J."/>
            <person name="Grassa C.J."/>
            <person name="Murat F."/>
            <person name="Staton S.E."/>
            <person name="Cottret L."/>
            <person name="Lelandais-Briere C."/>
            <person name="Owens G.L."/>
            <person name="Carrere S."/>
            <person name="Mayjonade B."/>
            <person name="Legrand L."/>
            <person name="Gill N."/>
            <person name="Kane N.C."/>
            <person name="Bowers J.E."/>
            <person name="Hubner S."/>
            <person name="Bellec A."/>
            <person name="Berard A."/>
            <person name="Berges H."/>
            <person name="Blanchet N."/>
            <person name="Boniface M.C."/>
            <person name="Brunel D."/>
            <person name="Catrice O."/>
            <person name="Chaidir N."/>
            <person name="Claudel C."/>
            <person name="Donnadieu C."/>
            <person name="Faraut T."/>
            <person name="Fievet G."/>
            <person name="Helmstetter N."/>
            <person name="King M."/>
            <person name="Knapp S.J."/>
            <person name="Lai Z."/>
            <person name="Le Paslier M.C."/>
            <person name="Lippi Y."/>
            <person name="Lorenzon L."/>
            <person name="Mandel J.R."/>
            <person name="Marage G."/>
            <person name="Marchand G."/>
            <person name="Marquand E."/>
            <person name="Bret-Mestries E."/>
            <person name="Morien E."/>
            <person name="Nambeesan S."/>
            <person name="Nguyen T."/>
            <person name="Pegot-Espagnet P."/>
            <person name="Pouilly N."/>
            <person name="Raftis F."/>
            <person name="Sallet E."/>
            <person name="Schiex T."/>
            <person name="Thomas J."/>
            <person name="Vandecasteele C."/>
            <person name="Vares D."/>
            <person name="Vear F."/>
            <person name="Vautrin S."/>
            <person name="Crespi M."/>
            <person name="Mangin B."/>
            <person name="Burke J.M."/>
            <person name="Salse J."/>
            <person name="Munos S."/>
            <person name="Vincourt P."/>
            <person name="Rieseberg L.H."/>
            <person name="Langlade N.B."/>
        </authorList>
    </citation>
    <scope>NUCLEOTIDE SEQUENCE [LARGE SCALE GENOMIC DNA]</scope>
    <source>
        <strain evidence="2">cv. SF193</strain>
    </source>
</reference>
<accession>A0A251UAK5</accession>
<dbReference type="EMBL" id="CM007896">
    <property type="protein sequence ID" value="OTG19822.1"/>
    <property type="molecule type" value="Genomic_DNA"/>
</dbReference>
<keyword evidence="2" id="KW-1185">Reference proteome</keyword>
<protein>
    <submittedName>
        <fullName evidence="1">Uncharacterized protein</fullName>
    </submittedName>
</protein>
<gene>
    <name evidence="1" type="ORF">HannXRQ_Chr07g0186191</name>
</gene>
<dbReference type="Proteomes" id="UP000215914">
    <property type="component" value="Chromosome 7"/>
</dbReference>
<dbReference type="InParanoid" id="A0A251UAK5"/>
<sequence>MKNESRFIMKGVSVQISLLFSVQADWVHKLQVLLIENHTFYDGVQLSVDHSS</sequence>
<evidence type="ECO:0000313" key="1">
    <source>
        <dbReference type="EMBL" id="OTG19822.1"/>
    </source>
</evidence>
<evidence type="ECO:0000313" key="2">
    <source>
        <dbReference type="Proteomes" id="UP000215914"/>
    </source>
</evidence>
<name>A0A251UAK5_HELAN</name>